<feature type="coiled-coil region" evidence="1">
    <location>
        <begin position="23"/>
        <end position="64"/>
    </location>
</feature>
<comment type="caution">
    <text evidence="2">The sequence shown here is derived from an EMBL/GenBank/DDBJ whole genome shotgun (WGS) entry which is preliminary data.</text>
</comment>
<keyword evidence="3" id="KW-1185">Reference proteome</keyword>
<reference evidence="2 3" key="1">
    <citation type="submission" date="2016-11" db="EMBL/GenBank/DDBJ databases">
        <title>The macronuclear genome of Stentor coeruleus: a giant cell with tiny introns.</title>
        <authorList>
            <person name="Slabodnick M."/>
            <person name="Ruby J.G."/>
            <person name="Reiff S.B."/>
            <person name="Swart E.C."/>
            <person name="Gosai S."/>
            <person name="Prabakaran S."/>
            <person name="Witkowska E."/>
            <person name="Larue G.E."/>
            <person name="Fisher S."/>
            <person name="Freeman R.M."/>
            <person name="Gunawardena J."/>
            <person name="Chu W."/>
            <person name="Stover N.A."/>
            <person name="Gregory B.D."/>
            <person name="Nowacki M."/>
            <person name="Derisi J."/>
            <person name="Roy S.W."/>
            <person name="Marshall W.F."/>
            <person name="Sood P."/>
        </authorList>
    </citation>
    <scope>NUCLEOTIDE SEQUENCE [LARGE SCALE GENOMIC DNA]</scope>
    <source>
        <strain evidence="2">WM001</strain>
    </source>
</reference>
<accession>A0A1R2B5X4</accession>
<dbReference type="EMBL" id="MPUH01000923">
    <property type="protein sequence ID" value="OMJ72172.1"/>
    <property type="molecule type" value="Genomic_DNA"/>
</dbReference>
<dbReference type="Proteomes" id="UP000187209">
    <property type="component" value="Unassembled WGS sequence"/>
</dbReference>
<keyword evidence="1" id="KW-0175">Coiled coil</keyword>
<evidence type="ECO:0000313" key="3">
    <source>
        <dbReference type="Proteomes" id="UP000187209"/>
    </source>
</evidence>
<evidence type="ECO:0000256" key="1">
    <source>
        <dbReference type="SAM" id="Coils"/>
    </source>
</evidence>
<evidence type="ECO:0000313" key="2">
    <source>
        <dbReference type="EMBL" id="OMJ72172.1"/>
    </source>
</evidence>
<gene>
    <name evidence="2" type="ORF">SteCoe_29437</name>
</gene>
<organism evidence="2 3">
    <name type="scientific">Stentor coeruleus</name>
    <dbReference type="NCBI Taxonomy" id="5963"/>
    <lineage>
        <taxon>Eukaryota</taxon>
        <taxon>Sar</taxon>
        <taxon>Alveolata</taxon>
        <taxon>Ciliophora</taxon>
        <taxon>Postciliodesmatophora</taxon>
        <taxon>Heterotrichea</taxon>
        <taxon>Heterotrichida</taxon>
        <taxon>Stentoridae</taxon>
        <taxon>Stentor</taxon>
    </lineage>
</organism>
<dbReference type="AlphaFoldDB" id="A0A1R2B5X4"/>
<protein>
    <submittedName>
        <fullName evidence="2">Uncharacterized protein</fullName>
    </submittedName>
</protein>
<name>A0A1R2B5X4_9CILI</name>
<sequence>MESRREYNYHELLQCLERANESLSFYKNNKEMCMQDLRKLEMENSALAEENAYLKKRIKNAERNASLILNKSIDRLDMSHDIFQNSISFVSQKEQICDMSIRKPIPTPYENENNVSIYRKGQKNPLKASYPSSITRSTSIRPFHVGEYAFIRTIFPYNV</sequence>
<proteinExistence type="predicted"/>